<name>C7RCJ8_KANKD</name>
<dbReference type="EMBL" id="CP001707">
    <property type="protein sequence ID" value="ACV26990.1"/>
    <property type="molecule type" value="Genomic_DNA"/>
</dbReference>
<dbReference type="GO" id="GO:1990228">
    <property type="term" value="C:sulfurtransferase complex"/>
    <property type="evidence" value="ECO:0007669"/>
    <property type="project" value="TreeGrafter"/>
</dbReference>
<dbReference type="SUPFAM" id="SSF75169">
    <property type="entry name" value="DsrEFH-like"/>
    <property type="match status" value="1"/>
</dbReference>
<sequence length="91" mass="10391">MKSLYIINQPQKLNQALPFISEHDGILLIEDAVVVATYNSVQVNHQTLYVLVEDLIARGLKDKAGAEQWTLVDYPQFVELTLQYDKSVSWL</sequence>
<dbReference type="FunCoup" id="C7RCJ8">
    <property type="interactions" value="29"/>
</dbReference>
<dbReference type="AlphaFoldDB" id="C7RCJ8"/>
<dbReference type="Proteomes" id="UP000001231">
    <property type="component" value="Chromosome"/>
</dbReference>
<dbReference type="InterPro" id="IPR027396">
    <property type="entry name" value="DsrEFH-like"/>
</dbReference>
<dbReference type="OrthoDB" id="9795117at2"/>
<evidence type="ECO:0000313" key="2">
    <source>
        <dbReference type="Proteomes" id="UP000001231"/>
    </source>
</evidence>
<dbReference type="PANTHER" id="PTHR37526">
    <property type="entry name" value="PROTEIN TUSB"/>
    <property type="match status" value="1"/>
</dbReference>
<dbReference type="PANTHER" id="PTHR37526:SF1">
    <property type="entry name" value="PROTEIN TUSB"/>
    <property type="match status" value="1"/>
</dbReference>
<evidence type="ECO:0000313" key="1">
    <source>
        <dbReference type="EMBL" id="ACV26990.1"/>
    </source>
</evidence>
<protein>
    <submittedName>
        <fullName evidence="1">Sulfur relay protein TusB/DsrH</fullName>
    </submittedName>
</protein>
<gene>
    <name evidence="1" type="ordered locus">Kkor_1578</name>
</gene>
<dbReference type="RefSeq" id="WP_015780596.1">
    <property type="nucleotide sequence ID" value="NC_013166.1"/>
</dbReference>
<organism evidence="1 2">
    <name type="scientific">Kangiella koreensis (strain DSM 16069 / JCM 12317 / KCTC 12182 / SW-125)</name>
    <dbReference type="NCBI Taxonomy" id="523791"/>
    <lineage>
        <taxon>Bacteria</taxon>
        <taxon>Pseudomonadati</taxon>
        <taxon>Pseudomonadota</taxon>
        <taxon>Gammaproteobacteria</taxon>
        <taxon>Kangiellales</taxon>
        <taxon>Kangiellaceae</taxon>
        <taxon>Kangiella</taxon>
    </lineage>
</organism>
<dbReference type="eggNOG" id="COG2168">
    <property type="taxonomic scope" value="Bacteria"/>
</dbReference>
<accession>C7RCJ8</accession>
<dbReference type="STRING" id="523791.Kkor_1578"/>
<dbReference type="HOGENOM" id="CLU_166087_0_1_6"/>
<dbReference type="KEGG" id="kko:Kkor_1578"/>
<dbReference type="InParanoid" id="C7RCJ8"/>
<dbReference type="NCBIfam" id="TIGR03011">
    <property type="entry name" value="sulf_tusB_dsrH"/>
    <property type="match status" value="1"/>
</dbReference>
<dbReference type="Pfam" id="PF04077">
    <property type="entry name" value="DsrH"/>
    <property type="match status" value="1"/>
</dbReference>
<dbReference type="InterPro" id="IPR007215">
    <property type="entry name" value="Sulphur_relay_TusB/DsrH"/>
</dbReference>
<keyword evidence="2" id="KW-1185">Reference proteome</keyword>
<dbReference type="GO" id="GO:0002143">
    <property type="term" value="P:tRNA wobble position uridine thiolation"/>
    <property type="evidence" value="ECO:0007669"/>
    <property type="project" value="InterPro"/>
</dbReference>
<reference evidence="1 2" key="1">
    <citation type="journal article" date="2009" name="Stand. Genomic Sci.">
        <title>Complete genome sequence of Kangiella koreensis type strain (SW-125).</title>
        <authorList>
            <person name="Han C."/>
            <person name="Sikorski J."/>
            <person name="Lapidus A."/>
            <person name="Nolan M."/>
            <person name="Glavina Del Rio T."/>
            <person name="Tice H."/>
            <person name="Cheng J.F."/>
            <person name="Lucas S."/>
            <person name="Chen F."/>
            <person name="Copeland A."/>
            <person name="Ivanova N."/>
            <person name="Mavromatis K."/>
            <person name="Ovchinnikova G."/>
            <person name="Pati A."/>
            <person name="Bruce D."/>
            <person name="Goodwin L."/>
            <person name="Pitluck S."/>
            <person name="Chen A."/>
            <person name="Palaniappan K."/>
            <person name="Land M."/>
            <person name="Hauser L."/>
            <person name="Chang Y.J."/>
            <person name="Jeffries C.D."/>
            <person name="Chain P."/>
            <person name="Saunders E."/>
            <person name="Brettin T."/>
            <person name="Goker M."/>
            <person name="Tindall B.J."/>
            <person name="Bristow J."/>
            <person name="Eisen J.A."/>
            <person name="Markowitz V."/>
            <person name="Hugenholtz P."/>
            <person name="Kyrpides N.C."/>
            <person name="Klenk H.P."/>
            <person name="Detter J.C."/>
        </authorList>
    </citation>
    <scope>NUCLEOTIDE SEQUENCE [LARGE SCALE GENOMIC DNA]</scope>
    <source>
        <strain evidence="2">DSM 16069 / KCTC 12182 / SW-125</strain>
    </source>
</reference>
<dbReference type="Gene3D" id="3.40.1260.10">
    <property type="entry name" value="DsrEFH-like"/>
    <property type="match status" value="1"/>
</dbReference>
<proteinExistence type="predicted"/>